<comment type="caution">
    <text evidence="1">The sequence shown here is derived from an EMBL/GenBank/DDBJ whole genome shotgun (WGS) entry which is preliminary data.</text>
</comment>
<proteinExistence type="predicted"/>
<evidence type="ECO:0008006" key="3">
    <source>
        <dbReference type="Google" id="ProtNLM"/>
    </source>
</evidence>
<keyword evidence="2" id="KW-1185">Reference proteome</keyword>
<name>A0AAV4ZFQ3_9HYPH</name>
<reference evidence="1" key="1">
    <citation type="journal article" date="2016" name="Front. Microbiol.">
        <title>Genome Sequence of the Piezophilic, Mesophilic Sulfate-Reducing Bacterium Desulfovibrio indicus J2T.</title>
        <authorList>
            <person name="Cao J."/>
            <person name="Maignien L."/>
            <person name="Shao Z."/>
            <person name="Alain K."/>
            <person name="Jebbar M."/>
        </authorList>
    </citation>
    <scope>NUCLEOTIDE SEQUENCE</scope>
    <source>
        <strain evidence="1">DSM 16372</strain>
    </source>
</reference>
<gene>
    <name evidence="1" type="ORF">BHAOGJBA_0628</name>
</gene>
<sequence length="662" mass="73717">MTLTVIDRPPLGASLAVPGPSDTDAAAPIFELRRLNASELVWSAYASLLHPADAEGVSIYAYQEGDRTLRTGAKGAEVVATVRGYKPRFVTLNAFRETVPGWARKKNLTYTTAPISAEWNLATLNSVWVELDFYKKPRWRHLAPELMVHFVLERCEERGLPQPSLIVCSGRGLYLLWLHDRLPAYGKHGALSVWKALQKAINDNFIDMGRDIAAMSATTNLRVAGSKNTFTVDGVKVSETVRIVWPTFADQIERYSFSRLKAECFTYTADEVKAFRAAKAEERAARKAVREAKRAAAVATREPPKARSFKLTRATFQRAVMADLERLFDDTFDGRPVPEGQRDIWLYHLTTAAAWLLDPAALREEVKRLAPLCGLSPRRALTLMGSVLRNADRAAKGQTRTHKGRAGCDYRYRTNPRRMVEELGVTVEKAVRLDMRVLVPRALKATRMAQRAEAYRRSRGAESRRDQQAERLAYGKYALERRKAGVSVDELAFEARAKYGPKKGSKSWVEKAMREARAVALGTPKAKPGRPRKPPVELVAVAPEKKPHGSSRSMTGLDKDVPAVVACEAPAYDGDVHSEHLTMTDTTPAEVPETSAGVSVWHDEPDELFLGQFKQSLVDGLWREYRVSHWAVVDAAMVEGFASLLGLRPEETPGSLAWLKTL</sequence>
<evidence type="ECO:0000313" key="2">
    <source>
        <dbReference type="Proteomes" id="UP001055247"/>
    </source>
</evidence>
<accession>A0AAV4ZFQ3</accession>
<dbReference type="EMBL" id="BPQO01000002">
    <property type="protein sequence ID" value="GJD87128.1"/>
    <property type="molecule type" value="Genomic_DNA"/>
</dbReference>
<dbReference type="Proteomes" id="UP001055247">
    <property type="component" value="Unassembled WGS sequence"/>
</dbReference>
<organism evidence="1 2">
    <name type="scientific">Methylobacterium hispanicum</name>
    <dbReference type="NCBI Taxonomy" id="270350"/>
    <lineage>
        <taxon>Bacteria</taxon>
        <taxon>Pseudomonadati</taxon>
        <taxon>Pseudomonadota</taxon>
        <taxon>Alphaproteobacteria</taxon>
        <taxon>Hyphomicrobiales</taxon>
        <taxon>Methylobacteriaceae</taxon>
        <taxon>Methylobacterium</taxon>
    </lineage>
</organism>
<dbReference type="AlphaFoldDB" id="A0AAV4ZFQ3"/>
<evidence type="ECO:0000313" key="1">
    <source>
        <dbReference type="EMBL" id="GJD87128.1"/>
    </source>
</evidence>
<protein>
    <recommendedName>
        <fullName evidence="3">RepB-like DNA primase domain-containing protein</fullName>
    </recommendedName>
</protein>
<reference evidence="1" key="2">
    <citation type="submission" date="2021-08" db="EMBL/GenBank/DDBJ databases">
        <authorList>
            <person name="Tani A."/>
            <person name="Ola A."/>
            <person name="Ogura Y."/>
            <person name="Katsura K."/>
            <person name="Hayashi T."/>
        </authorList>
    </citation>
    <scope>NUCLEOTIDE SEQUENCE</scope>
    <source>
        <strain evidence="1">DSM 16372</strain>
    </source>
</reference>